<organism evidence="2 3">
    <name type="scientific">Agromyces kandeliae</name>
    <dbReference type="NCBI Taxonomy" id="2666141"/>
    <lineage>
        <taxon>Bacteria</taxon>
        <taxon>Bacillati</taxon>
        <taxon>Actinomycetota</taxon>
        <taxon>Actinomycetes</taxon>
        <taxon>Micrococcales</taxon>
        <taxon>Microbacteriaceae</taxon>
        <taxon>Agromyces</taxon>
    </lineage>
</organism>
<dbReference type="Proteomes" id="UP000476511">
    <property type="component" value="Unassembled WGS sequence"/>
</dbReference>
<comment type="caution">
    <text evidence="2">The sequence shown here is derived from an EMBL/GenBank/DDBJ whole genome shotgun (WGS) entry which is preliminary data.</text>
</comment>
<dbReference type="EMBL" id="WKJD01000006">
    <property type="protein sequence ID" value="MRX42785.1"/>
    <property type="molecule type" value="Genomic_DNA"/>
</dbReference>
<reference evidence="2 3" key="1">
    <citation type="submission" date="2019-11" db="EMBL/GenBank/DDBJ databases">
        <title>Agromyces kandeliae sp. nov., isolated from mangrove soil.</title>
        <authorList>
            <person name="Wang R."/>
        </authorList>
    </citation>
    <scope>NUCLEOTIDE SEQUENCE [LARGE SCALE GENOMIC DNA]</scope>
    <source>
        <strain evidence="2 3">Q22</strain>
    </source>
</reference>
<keyword evidence="3" id="KW-1185">Reference proteome</keyword>
<evidence type="ECO:0000256" key="1">
    <source>
        <dbReference type="SAM" id="MobiDB-lite"/>
    </source>
</evidence>
<dbReference type="InterPro" id="IPR025447">
    <property type="entry name" value="DUF4192"/>
</dbReference>
<dbReference type="AlphaFoldDB" id="A0A6L5QYP3"/>
<accession>A0A6L5QYP3</accession>
<evidence type="ECO:0000313" key="2">
    <source>
        <dbReference type="EMBL" id="MRX42785.1"/>
    </source>
</evidence>
<proteinExistence type="predicted"/>
<evidence type="ECO:0000313" key="3">
    <source>
        <dbReference type="Proteomes" id="UP000476511"/>
    </source>
</evidence>
<protein>
    <submittedName>
        <fullName evidence="2">DUF4192 family protein</fullName>
    </submittedName>
</protein>
<gene>
    <name evidence="2" type="ORF">GJR97_03495</name>
</gene>
<feature type="region of interest" description="Disordered" evidence="1">
    <location>
        <begin position="304"/>
        <end position="337"/>
    </location>
</feature>
<feature type="compositionally biased region" description="Basic and acidic residues" evidence="1">
    <location>
        <begin position="307"/>
        <end position="318"/>
    </location>
</feature>
<name>A0A6L5QYP3_9MICO</name>
<sequence>MWRTARPCPTPEAVLHRQAMGHGSTVSAGGAAACRGPEDAHPMTTIIRADAAHDFLALVPVLAGYRPARSLVCIAFEGNRTSAVLRHDLPDDAHADALAGSLLGTLCRVPGIDGIAAVAYGDRPFDDDGLPHGNLLGRVVERAERAGFVVRDALSVAPNGWGSLFDAELPVGGRPLSLIEESAAVAAVPPEAVELAAGVAGTAAGLVRIPDSDSTIAAGIREILDGIVDRNPAVAEPTGDRIERALGDAVDPIVLVERIAAERGCGTVEELAWILHLASQPVIRDAIMLQAAFGPVIGELALDSGEDERPARAADLSDRQTGGRASPRTPGPDEQESVDGFLSRLMLGRSTIRPDADRVRVVLEVLATAAGNAPVGRRTGALCIAAWLSWSLGRGSAAGAFIDLALAEEPDHTMAGLLHRFLGLGELPEWAFSRPLPQSGAAADDTA</sequence>
<dbReference type="PROSITE" id="PS51257">
    <property type="entry name" value="PROKAR_LIPOPROTEIN"/>
    <property type="match status" value="1"/>
</dbReference>
<dbReference type="Pfam" id="PF13830">
    <property type="entry name" value="DUF4192"/>
    <property type="match status" value="2"/>
</dbReference>